<evidence type="ECO:0000313" key="3">
    <source>
        <dbReference type="Proteomes" id="UP000318571"/>
    </source>
</evidence>
<evidence type="ECO:0008006" key="4">
    <source>
        <dbReference type="Google" id="ProtNLM"/>
    </source>
</evidence>
<keyword evidence="3" id="KW-1185">Reference proteome</keyword>
<evidence type="ECO:0000313" key="2">
    <source>
        <dbReference type="EMBL" id="TRY62824.1"/>
    </source>
</evidence>
<gene>
    <name evidence="2" type="ORF">TCAL_16554</name>
</gene>
<name>A0A553NBJ7_TIGCA</name>
<accession>A0A553NBJ7</accession>
<organism evidence="2 3">
    <name type="scientific">Tigriopus californicus</name>
    <name type="common">Marine copepod</name>
    <dbReference type="NCBI Taxonomy" id="6832"/>
    <lineage>
        <taxon>Eukaryota</taxon>
        <taxon>Metazoa</taxon>
        <taxon>Ecdysozoa</taxon>
        <taxon>Arthropoda</taxon>
        <taxon>Crustacea</taxon>
        <taxon>Multicrustacea</taxon>
        <taxon>Hexanauplia</taxon>
        <taxon>Copepoda</taxon>
        <taxon>Harpacticoida</taxon>
        <taxon>Harpacticidae</taxon>
        <taxon>Tigriopus</taxon>
    </lineage>
</organism>
<keyword evidence="1" id="KW-0812">Transmembrane</keyword>
<keyword evidence="1" id="KW-0472">Membrane</keyword>
<sequence length="85" mass="9786">MWWPEHWRGQCQLGVVALVLVYYTLCVIGLPFVEPAYRPWIEPWFPSPSTALAWPALIGTVVAVTLWGRAYQLVRQDRRATDCGR</sequence>
<dbReference type="EMBL" id="VCGU01000458">
    <property type="protein sequence ID" value="TRY62824.1"/>
    <property type="molecule type" value="Genomic_DNA"/>
</dbReference>
<evidence type="ECO:0000256" key="1">
    <source>
        <dbReference type="SAM" id="Phobius"/>
    </source>
</evidence>
<feature type="transmembrane region" description="Helical" evidence="1">
    <location>
        <begin position="12"/>
        <end position="32"/>
    </location>
</feature>
<dbReference type="AlphaFoldDB" id="A0A553NBJ7"/>
<keyword evidence="1" id="KW-1133">Transmembrane helix</keyword>
<comment type="caution">
    <text evidence="2">The sequence shown here is derived from an EMBL/GenBank/DDBJ whole genome shotgun (WGS) entry which is preliminary data.</text>
</comment>
<reference evidence="2 3" key="1">
    <citation type="journal article" date="2018" name="Nat. Ecol. Evol.">
        <title>Genomic signatures of mitonuclear coevolution across populations of Tigriopus californicus.</title>
        <authorList>
            <person name="Barreto F.S."/>
            <person name="Watson E.T."/>
            <person name="Lima T.G."/>
            <person name="Willett C.S."/>
            <person name="Edmands S."/>
            <person name="Li W."/>
            <person name="Burton R.S."/>
        </authorList>
    </citation>
    <scope>NUCLEOTIDE SEQUENCE [LARGE SCALE GENOMIC DNA]</scope>
    <source>
        <strain evidence="2 3">San Diego</strain>
    </source>
</reference>
<protein>
    <recommendedName>
        <fullName evidence="4">Dolichol phosphate-mannose biosynthesis regulatory protein</fullName>
    </recommendedName>
</protein>
<dbReference type="Proteomes" id="UP000318571">
    <property type="component" value="Chromosome 10"/>
</dbReference>
<proteinExistence type="predicted"/>
<feature type="transmembrane region" description="Helical" evidence="1">
    <location>
        <begin position="52"/>
        <end position="71"/>
    </location>
</feature>